<evidence type="ECO:0000313" key="3">
    <source>
        <dbReference type="EMBL" id="CAI5440667.1"/>
    </source>
</evidence>
<dbReference type="InterPro" id="IPR001322">
    <property type="entry name" value="Lamin_tail_dom"/>
</dbReference>
<feature type="domain" description="LTD" evidence="2">
    <location>
        <begin position="75"/>
        <end position="221"/>
    </location>
</feature>
<dbReference type="AlphaFoldDB" id="A0A9P1ICF4"/>
<comment type="caution">
    <text evidence="3">The sequence shown here is derived from an EMBL/GenBank/DDBJ whole genome shotgun (WGS) entry which is preliminary data.</text>
</comment>
<keyword evidence="1" id="KW-0175">Coiled coil</keyword>
<sequence length="228" mass="25726">MASTSGSNSNLEAENRLLKKQLEVADQMYANLLEEFKKLKTHCLLLEEDVELLKRTQNQNEAPNQALSEKREALVEINASRPAKRIEVQALTPVRLDPVAKSEDDYYALYFGKGPIKFGKCDVHGNFLELENHSNQVRNLGFYIIKRIVGETVIETPLPRATKIQANSKLVIFARNSETPFLNSPTILLDNVEHWLSGELMQTCLLDPHGTEIVSIVQGLKVDEQDQV</sequence>
<keyword evidence="4" id="KW-1185">Reference proteome</keyword>
<feature type="coiled-coil region" evidence="1">
    <location>
        <begin position="8"/>
        <end position="35"/>
    </location>
</feature>
<evidence type="ECO:0000313" key="4">
    <source>
        <dbReference type="Proteomes" id="UP001152747"/>
    </source>
</evidence>
<accession>A0A9P1ICF4</accession>
<dbReference type="EMBL" id="CANHGI010000002">
    <property type="protein sequence ID" value="CAI5440667.1"/>
    <property type="molecule type" value="Genomic_DNA"/>
</dbReference>
<organism evidence="3 4">
    <name type="scientific">Caenorhabditis angaria</name>
    <dbReference type="NCBI Taxonomy" id="860376"/>
    <lineage>
        <taxon>Eukaryota</taxon>
        <taxon>Metazoa</taxon>
        <taxon>Ecdysozoa</taxon>
        <taxon>Nematoda</taxon>
        <taxon>Chromadorea</taxon>
        <taxon>Rhabditida</taxon>
        <taxon>Rhabditina</taxon>
        <taxon>Rhabditomorpha</taxon>
        <taxon>Rhabditoidea</taxon>
        <taxon>Rhabditidae</taxon>
        <taxon>Peloderinae</taxon>
        <taxon>Caenorhabditis</taxon>
    </lineage>
</organism>
<dbReference type="Gene3D" id="2.60.40.1260">
    <property type="entry name" value="Lamin Tail domain"/>
    <property type="match status" value="1"/>
</dbReference>
<proteinExistence type="predicted"/>
<dbReference type="InterPro" id="IPR036415">
    <property type="entry name" value="Lamin_tail_dom_sf"/>
</dbReference>
<reference evidence="3" key="1">
    <citation type="submission" date="2022-11" db="EMBL/GenBank/DDBJ databases">
        <authorList>
            <person name="Kikuchi T."/>
        </authorList>
    </citation>
    <scope>NUCLEOTIDE SEQUENCE</scope>
    <source>
        <strain evidence="3">PS1010</strain>
    </source>
</reference>
<dbReference type="SUPFAM" id="SSF74853">
    <property type="entry name" value="Lamin A/C globular tail domain"/>
    <property type="match status" value="1"/>
</dbReference>
<gene>
    <name evidence="3" type="ORF">CAMP_LOCUS3304</name>
</gene>
<dbReference type="PROSITE" id="PS51841">
    <property type="entry name" value="LTD"/>
    <property type="match status" value="1"/>
</dbReference>
<dbReference type="OrthoDB" id="102442at2759"/>
<evidence type="ECO:0000256" key="1">
    <source>
        <dbReference type="SAM" id="Coils"/>
    </source>
</evidence>
<name>A0A9P1ICF4_9PELO</name>
<protein>
    <recommendedName>
        <fullName evidence="2">LTD domain-containing protein</fullName>
    </recommendedName>
</protein>
<dbReference type="Proteomes" id="UP001152747">
    <property type="component" value="Unassembled WGS sequence"/>
</dbReference>
<evidence type="ECO:0000259" key="2">
    <source>
        <dbReference type="PROSITE" id="PS51841"/>
    </source>
</evidence>